<comment type="similarity">
    <text evidence="1">Belongs to the RecO family.</text>
</comment>
<gene>
    <name evidence="1 2" type="primary">recO</name>
    <name evidence="2" type="ORF">JCM16774_1607</name>
</gene>
<dbReference type="HAMAP" id="MF_00201">
    <property type="entry name" value="RecO"/>
    <property type="match status" value="1"/>
</dbReference>
<name>A0A510JF61_9FUSO</name>
<dbReference type="Proteomes" id="UP000321606">
    <property type="component" value="Chromosome"/>
</dbReference>
<dbReference type="STRING" id="714315.GCA_000516535_01614"/>
<dbReference type="InterPro" id="IPR022572">
    <property type="entry name" value="DNA_rep/recomb_RecO_N"/>
</dbReference>
<keyword evidence="1" id="KW-0233">DNA recombination</keyword>
<dbReference type="PANTHER" id="PTHR33991:SF1">
    <property type="entry name" value="DNA REPAIR PROTEIN RECO"/>
    <property type="match status" value="1"/>
</dbReference>
<dbReference type="KEGG" id="lgo:JCM16774_1607"/>
<evidence type="ECO:0000313" key="2">
    <source>
        <dbReference type="EMBL" id="BBM36663.1"/>
    </source>
</evidence>
<evidence type="ECO:0000256" key="1">
    <source>
        <dbReference type="HAMAP-Rule" id="MF_00201"/>
    </source>
</evidence>
<dbReference type="GO" id="GO:0006310">
    <property type="term" value="P:DNA recombination"/>
    <property type="evidence" value="ECO:0007669"/>
    <property type="project" value="UniProtKB-UniRule"/>
</dbReference>
<dbReference type="Gene3D" id="2.40.50.140">
    <property type="entry name" value="Nucleic acid-binding proteins"/>
    <property type="match status" value="1"/>
</dbReference>
<evidence type="ECO:0000313" key="3">
    <source>
        <dbReference type="Proteomes" id="UP000321606"/>
    </source>
</evidence>
<keyword evidence="1" id="KW-0234">DNA repair</keyword>
<protein>
    <recommendedName>
        <fullName evidence="1">DNA repair protein RecO</fullName>
    </recommendedName>
    <alternativeName>
        <fullName evidence="1">Recombination protein O</fullName>
    </alternativeName>
</protein>
<accession>A0A510JF61</accession>
<reference evidence="2 3" key="1">
    <citation type="submission" date="2019-07" db="EMBL/GenBank/DDBJ databases">
        <title>Complete Genome Sequence of Leptotrichia goodfellowii Strain JCM 16774.</title>
        <authorList>
            <person name="Watanabe S."/>
            <person name="Cui L."/>
        </authorList>
    </citation>
    <scope>NUCLEOTIDE SEQUENCE [LARGE SCALE GENOMIC DNA]</scope>
    <source>
        <strain evidence="2 3">JCM16774</strain>
    </source>
</reference>
<sequence length="224" mass="26660">MNILKTKCLVLKNKKINESDLTATIFTREYGKINVTAYGIRKSKSRNPITLNPLSMADMTIHKKNGFYTVNESELIKKFENITKNIEKLEISLYILDSVNKIYDINYEDRIFFDRLIEILEFINTREKILKGYKYYLILAFLRRIMLEQGIYHADELEKILDFELLLKYKEVSLISKKSSNEENIQKKFEKYSDYLKKIAVAFEKYINESLQVKMEMKKILTEE</sequence>
<dbReference type="GO" id="GO:0043590">
    <property type="term" value="C:bacterial nucleoid"/>
    <property type="evidence" value="ECO:0007669"/>
    <property type="project" value="TreeGrafter"/>
</dbReference>
<dbReference type="InterPro" id="IPR012340">
    <property type="entry name" value="NA-bd_OB-fold"/>
</dbReference>
<keyword evidence="1" id="KW-0227">DNA damage</keyword>
<dbReference type="NCBIfam" id="TIGR00613">
    <property type="entry name" value="reco"/>
    <property type="match status" value="1"/>
</dbReference>
<dbReference type="GO" id="GO:0006302">
    <property type="term" value="P:double-strand break repair"/>
    <property type="evidence" value="ECO:0007669"/>
    <property type="project" value="TreeGrafter"/>
</dbReference>
<comment type="function">
    <text evidence="1">Involved in DNA repair and RecF pathway recombination.</text>
</comment>
<dbReference type="AlphaFoldDB" id="A0A510JF61"/>
<organism evidence="2 3">
    <name type="scientific">Pseudoleptotrichia goodfellowii</name>
    <dbReference type="NCBI Taxonomy" id="157692"/>
    <lineage>
        <taxon>Bacteria</taxon>
        <taxon>Fusobacteriati</taxon>
        <taxon>Fusobacteriota</taxon>
        <taxon>Fusobacteriia</taxon>
        <taxon>Fusobacteriales</taxon>
        <taxon>Leptotrichiaceae</taxon>
        <taxon>Pseudoleptotrichia</taxon>
    </lineage>
</organism>
<dbReference type="EMBL" id="AP019822">
    <property type="protein sequence ID" value="BBM36663.1"/>
    <property type="molecule type" value="Genomic_DNA"/>
</dbReference>
<dbReference type="SUPFAM" id="SSF50249">
    <property type="entry name" value="Nucleic acid-binding proteins"/>
    <property type="match status" value="1"/>
</dbReference>
<dbReference type="InterPro" id="IPR003717">
    <property type="entry name" value="RecO"/>
</dbReference>
<dbReference type="OrthoDB" id="81972at2"/>
<dbReference type="RefSeq" id="WP_026737899.1">
    <property type="nucleotide sequence ID" value="NZ_AP019822.1"/>
</dbReference>
<dbReference type="PANTHER" id="PTHR33991">
    <property type="entry name" value="DNA REPAIR PROTEIN RECO"/>
    <property type="match status" value="1"/>
</dbReference>
<dbReference type="Pfam" id="PF11967">
    <property type="entry name" value="RecO_N"/>
    <property type="match status" value="1"/>
</dbReference>
<proteinExistence type="inferred from homology"/>